<dbReference type="EMBL" id="ACCU02000003">
    <property type="protein sequence ID" value="EEE43787.2"/>
    <property type="molecule type" value="Genomic_DNA"/>
</dbReference>
<reference evidence="7 8" key="1">
    <citation type="submission" date="2008-01" db="EMBL/GenBank/DDBJ databases">
        <authorList>
            <person name="Wagner-Dobler I."/>
            <person name="Ferriera S."/>
            <person name="Johnson J."/>
            <person name="Kravitz S."/>
            <person name="Beeson K."/>
            <person name="Sutton G."/>
            <person name="Rogers Y.-H."/>
            <person name="Friedman R."/>
            <person name="Frazier M."/>
            <person name="Venter J.C."/>
        </authorList>
    </citation>
    <scope>NUCLEOTIDE SEQUENCE [LARGE SCALE GENOMIC DNA]</scope>
    <source>
        <strain evidence="8">DSM 17067 / NCIMB 14079 / DFL-11</strain>
    </source>
</reference>
<dbReference type="AlphaFoldDB" id="A0A5E8GXR8"/>
<dbReference type="InterPro" id="IPR001764">
    <property type="entry name" value="Glyco_hydro_3_N"/>
</dbReference>
<evidence type="ECO:0000313" key="7">
    <source>
        <dbReference type="EMBL" id="EEE43787.2"/>
    </source>
</evidence>
<evidence type="ECO:0000256" key="1">
    <source>
        <dbReference type="ARBA" id="ARBA00001231"/>
    </source>
</evidence>
<gene>
    <name evidence="7" type="ORF">SADFL11_1073</name>
</gene>
<accession>A0A5E8GXR8</accession>
<evidence type="ECO:0000256" key="5">
    <source>
        <dbReference type="ARBA" id="ARBA00023295"/>
    </source>
</evidence>
<comment type="similarity">
    <text evidence="2">Belongs to the glycosyl hydrolase 3 family.</text>
</comment>
<evidence type="ECO:0000256" key="3">
    <source>
        <dbReference type="ARBA" id="ARBA00012663"/>
    </source>
</evidence>
<dbReference type="EC" id="3.2.1.52" evidence="3"/>
<dbReference type="PANTHER" id="PTHR30480:SF13">
    <property type="entry name" value="BETA-HEXOSAMINIDASE"/>
    <property type="match status" value="1"/>
</dbReference>
<dbReference type="InterPro" id="IPR036962">
    <property type="entry name" value="Glyco_hydro_3_N_sf"/>
</dbReference>
<dbReference type="Gene3D" id="3.20.20.300">
    <property type="entry name" value="Glycoside hydrolase, family 3, N-terminal domain"/>
    <property type="match status" value="1"/>
</dbReference>
<keyword evidence="5 7" id="KW-0326">Glycosidase</keyword>
<dbReference type="GO" id="GO:0005975">
    <property type="term" value="P:carbohydrate metabolic process"/>
    <property type="evidence" value="ECO:0007669"/>
    <property type="project" value="InterPro"/>
</dbReference>
<sequence length="425" mass="45415">MFSVTKRSLSLAAVLLLFPLLLTALWIALFQAGPNRHISGGPEASALERKVGQLIMVGFNGTNPKDPGVMAVSGQLASGRIGGVMLLGRNIQTPDQLTTLTHHLADQNSGSSVLIAVDQEGGQVQRLAPLGDPMTWSAAKDLPAATGNCAPRKVRAYYARRAAQLGAYNINVNFGPVVDVDINPGNPIIGKKKRSFSADPTTVTNCAAGFIAAHQAAGIATALKHFPGHGSSTTDSHTSLPVISQSWRERELEPYRVLKRQDRVDMVMMGHLVHPRFSDTPETPASLSKKGIAEARALAGKDVVIITDDLEMDAVAGRYSIEEAAVQAIAAGNDVVLFSSFERTDPELGDRVNAAIMSAVTDGRISETQVDQAAARVAALKHRLHRFRVNLVPNQETASFRLELENRSRSRTVATTVLSSARAAP</sequence>
<protein>
    <recommendedName>
        <fullName evidence="3">beta-N-acetylhexosaminidase</fullName>
        <ecNumber evidence="3">3.2.1.52</ecNumber>
    </recommendedName>
</protein>
<keyword evidence="4 7" id="KW-0378">Hydrolase</keyword>
<proteinExistence type="inferred from homology"/>
<reference evidence="7 8" key="2">
    <citation type="submission" date="2013-04" db="EMBL/GenBank/DDBJ databases">
        <authorList>
            <person name="Fiebig A."/>
            <person name="Pradella S."/>
            <person name="Wagner-Doebler I."/>
        </authorList>
    </citation>
    <scope>NUCLEOTIDE SEQUENCE [LARGE SCALE GENOMIC DNA]</scope>
    <source>
        <strain evidence="8">DSM 17067 / NCIMB 14079 / DFL-11</strain>
    </source>
</reference>
<dbReference type="GO" id="GO:0009254">
    <property type="term" value="P:peptidoglycan turnover"/>
    <property type="evidence" value="ECO:0007669"/>
    <property type="project" value="TreeGrafter"/>
</dbReference>
<comment type="catalytic activity">
    <reaction evidence="1">
        <text>Hydrolysis of terminal non-reducing N-acetyl-D-hexosamine residues in N-acetyl-beta-D-hexosaminides.</text>
        <dbReference type="EC" id="3.2.1.52"/>
    </reaction>
</comment>
<dbReference type="PANTHER" id="PTHR30480">
    <property type="entry name" value="BETA-HEXOSAMINIDASE-RELATED"/>
    <property type="match status" value="1"/>
</dbReference>
<evidence type="ECO:0000313" key="8">
    <source>
        <dbReference type="Proteomes" id="UP000004703"/>
    </source>
</evidence>
<evidence type="ECO:0000256" key="2">
    <source>
        <dbReference type="ARBA" id="ARBA00005336"/>
    </source>
</evidence>
<dbReference type="Pfam" id="PF00933">
    <property type="entry name" value="Glyco_hydro_3"/>
    <property type="match status" value="1"/>
</dbReference>
<evidence type="ECO:0000256" key="4">
    <source>
        <dbReference type="ARBA" id="ARBA00022801"/>
    </source>
</evidence>
<organism evidence="7 8">
    <name type="scientific">Roseibium alexandrii (strain DSM 17067 / NCIMB 14079 / DFL-11)</name>
    <name type="common">Labrenzia alexandrii</name>
    <dbReference type="NCBI Taxonomy" id="244592"/>
    <lineage>
        <taxon>Bacteria</taxon>
        <taxon>Pseudomonadati</taxon>
        <taxon>Pseudomonadota</taxon>
        <taxon>Alphaproteobacteria</taxon>
        <taxon>Hyphomicrobiales</taxon>
        <taxon>Stappiaceae</taxon>
        <taxon>Roseibium</taxon>
    </lineage>
</organism>
<comment type="caution">
    <text evidence="7">The sequence shown here is derived from an EMBL/GenBank/DDBJ whole genome shotgun (WGS) entry which is preliminary data.</text>
</comment>
<name>A0A5E8GXR8_ROSAD</name>
<dbReference type="InterPro" id="IPR017853">
    <property type="entry name" value="GH"/>
</dbReference>
<dbReference type="GO" id="GO:0004563">
    <property type="term" value="F:beta-N-acetylhexosaminidase activity"/>
    <property type="evidence" value="ECO:0007669"/>
    <property type="project" value="UniProtKB-EC"/>
</dbReference>
<dbReference type="SUPFAM" id="SSF51445">
    <property type="entry name" value="(Trans)glycosidases"/>
    <property type="match status" value="1"/>
</dbReference>
<feature type="domain" description="Glycoside hydrolase family 3 N-terminal" evidence="6">
    <location>
        <begin position="47"/>
        <end position="379"/>
    </location>
</feature>
<dbReference type="InterPro" id="IPR050226">
    <property type="entry name" value="NagZ_Beta-hexosaminidase"/>
</dbReference>
<evidence type="ECO:0000259" key="6">
    <source>
        <dbReference type="Pfam" id="PF00933"/>
    </source>
</evidence>
<dbReference type="Proteomes" id="UP000004703">
    <property type="component" value="Chromosome"/>
</dbReference>